<comment type="caution">
    <text evidence="2">The sequence shown here is derived from an EMBL/GenBank/DDBJ whole genome shotgun (WGS) entry which is preliminary data.</text>
</comment>
<accession>A0AA92TE62</accession>
<reference evidence="2 3" key="1">
    <citation type="submission" date="2018-08" db="EMBL/GenBank/DDBJ databases">
        <title>A genome reference for cultivated species of the human gut microbiota.</title>
        <authorList>
            <person name="Zou Y."/>
            <person name="Xue W."/>
            <person name="Luo G."/>
        </authorList>
    </citation>
    <scope>NUCLEOTIDE SEQUENCE [LARGE SCALE GENOMIC DNA]</scope>
    <source>
        <strain evidence="2 3">OM06-11</strain>
    </source>
</reference>
<name>A0AA92TE62_9BACT</name>
<dbReference type="InterPro" id="IPR009739">
    <property type="entry name" value="LprI-like_N"/>
</dbReference>
<dbReference type="EMBL" id="QSUC01000055">
    <property type="protein sequence ID" value="RGN04126.1"/>
    <property type="molecule type" value="Genomic_DNA"/>
</dbReference>
<feature type="domain" description="Lysozyme inhibitor LprI-like N-terminal" evidence="1">
    <location>
        <begin position="212"/>
        <end position="296"/>
    </location>
</feature>
<organism evidence="2 3">
    <name type="scientific">Segatella copri</name>
    <dbReference type="NCBI Taxonomy" id="165179"/>
    <lineage>
        <taxon>Bacteria</taxon>
        <taxon>Pseudomonadati</taxon>
        <taxon>Bacteroidota</taxon>
        <taxon>Bacteroidia</taxon>
        <taxon>Bacteroidales</taxon>
        <taxon>Prevotellaceae</taxon>
        <taxon>Segatella</taxon>
    </lineage>
</organism>
<dbReference type="AlphaFoldDB" id="A0AA92TE62"/>
<sequence>MKKLDDIISSLKRSHGVVVGLTTLSSLNRIYENVHDSELLEYVPIKIVSLMEEHFRQIYREIIDNKEYRGNLKKVKFLKDMRFDFDVIDAFQNQKVTLGDYLSYHFPCSSVSQIFDQFGQLLGVDFRSRLIDKIAEQEGEVELPKEEARINIVFFFKSIDMIFQMRHVLCHEGGIVRTIDNDFVMQMISDSQLFVEYTDHLISDIMYPNFDYTQASMNKDAKQSFEASDKQLTAIIKYLKDKDTEDVWNFSYMEEWKKYREAKAVCDSKCCEGGSMYPSVYYSSLYDTTSHMISQLKVDFHLYDWGSDGRVND</sequence>
<gene>
    <name evidence="2" type="ORF">DXB80_13620</name>
</gene>
<dbReference type="Pfam" id="PF07007">
    <property type="entry name" value="LprI"/>
    <property type="match status" value="1"/>
</dbReference>
<evidence type="ECO:0000259" key="1">
    <source>
        <dbReference type="Pfam" id="PF07007"/>
    </source>
</evidence>
<proteinExistence type="predicted"/>
<dbReference type="Gene3D" id="1.20.1270.180">
    <property type="match status" value="1"/>
</dbReference>
<dbReference type="Proteomes" id="UP000261245">
    <property type="component" value="Unassembled WGS sequence"/>
</dbReference>
<evidence type="ECO:0000313" key="3">
    <source>
        <dbReference type="Proteomes" id="UP000261245"/>
    </source>
</evidence>
<evidence type="ECO:0000313" key="2">
    <source>
        <dbReference type="EMBL" id="RGN04126.1"/>
    </source>
</evidence>
<protein>
    <submittedName>
        <fullName evidence="2">DUF1311 domain-containing protein</fullName>
    </submittedName>
</protein>
<dbReference type="RefSeq" id="WP_117729459.1">
    <property type="nucleotide sequence ID" value="NZ_QRSU01000060.1"/>
</dbReference>